<evidence type="ECO:0008006" key="4">
    <source>
        <dbReference type="Google" id="ProtNLM"/>
    </source>
</evidence>
<keyword evidence="1" id="KW-0732">Signal</keyword>
<reference evidence="2 3" key="1">
    <citation type="submission" date="2014-04" db="EMBL/GenBank/DDBJ databases">
        <authorList>
            <person name="Bishop-Lilly K.A."/>
            <person name="Broomall S.M."/>
            <person name="Chain P.S."/>
            <person name="Chertkov O."/>
            <person name="Coyne S.R."/>
            <person name="Daligault H.E."/>
            <person name="Davenport K.W."/>
            <person name="Erkkila T."/>
            <person name="Frey K.G."/>
            <person name="Gibbons H.S."/>
            <person name="Gu W."/>
            <person name="Jaissle J."/>
            <person name="Johnson S.L."/>
            <person name="Koroleva G.I."/>
            <person name="Ladner J.T."/>
            <person name="Lo C.-C."/>
            <person name="Minogue T.D."/>
            <person name="Munk C."/>
            <person name="Palacios G.F."/>
            <person name="Redden C.L."/>
            <person name="Rosenzweig C.N."/>
            <person name="Scholz M.B."/>
            <person name="Teshima H."/>
            <person name="Xu Y."/>
        </authorList>
    </citation>
    <scope>NUCLEOTIDE SEQUENCE [LARGE SCALE GENOMIC DNA]</scope>
    <source>
        <strain evidence="3">gladioli</strain>
    </source>
</reference>
<evidence type="ECO:0000313" key="2">
    <source>
        <dbReference type="EMBL" id="KGC09811.1"/>
    </source>
</evidence>
<feature type="chain" id="PRO_5043486928" description="Chromosome partition protein Smc" evidence="1">
    <location>
        <begin position="31"/>
        <end position="309"/>
    </location>
</feature>
<protein>
    <recommendedName>
        <fullName evidence="4">Chromosome partition protein Smc</fullName>
    </recommendedName>
</protein>
<sequence>MSNHKKKITLVLCVVAAALTIPMGSNLAYAASETSDTLATQISSSKSKLSEGRAALGELNTASSCLNTKSGKLLSERKAAEDALAVSMKDRQNLEDKKAPLQVDYNKKNELYQSAIKESNNLQRAFGQANAVLEELRDVWNKCMNAPSVIAPLKAACALGNAISNAAHAADQINQSIQENNKIVDKSKADASAAYAELAKAQSLIDENQKSINSENKKIKKNTEHIAFISKDRGKIESLAFSMKKASTDLSEKITEASEINLSSSRVIRLSRELSDLEKNLNESIAIKDSLFLDADSVLTSGWRAECKL</sequence>
<dbReference type="Proteomes" id="UP000029590">
    <property type="component" value="Unassembled WGS sequence"/>
</dbReference>
<dbReference type="EMBL" id="JPGG01000018">
    <property type="protein sequence ID" value="KGC09811.1"/>
    <property type="molecule type" value="Genomic_DNA"/>
</dbReference>
<evidence type="ECO:0000256" key="1">
    <source>
        <dbReference type="SAM" id="SignalP"/>
    </source>
</evidence>
<dbReference type="RefSeq" id="WP_126242168.1">
    <property type="nucleotide sequence ID" value="NZ_CADEQC010000002.1"/>
</dbReference>
<feature type="signal peptide" evidence="1">
    <location>
        <begin position="1"/>
        <end position="30"/>
    </location>
</feature>
<name>A0AAW3ERV8_BURGA</name>
<evidence type="ECO:0000313" key="3">
    <source>
        <dbReference type="Proteomes" id="UP000029590"/>
    </source>
</evidence>
<gene>
    <name evidence="2" type="ORF">DM48_6118</name>
</gene>
<dbReference type="SUPFAM" id="SSF90257">
    <property type="entry name" value="Myosin rod fragments"/>
    <property type="match status" value="1"/>
</dbReference>
<organism evidence="2 3">
    <name type="scientific">Burkholderia gladioli</name>
    <name type="common">Pseudomonas marginata</name>
    <name type="synonym">Phytomonas marginata</name>
    <dbReference type="NCBI Taxonomy" id="28095"/>
    <lineage>
        <taxon>Bacteria</taxon>
        <taxon>Pseudomonadati</taxon>
        <taxon>Pseudomonadota</taxon>
        <taxon>Betaproteobacteria</taxon>
        <taxon>Burkholderiales</taxon>
        <taxon>Burkholderiaceae</taxon>
        <taxon>Burkholderia</taxon>
    </lineage>
</organism>
<accession>A0AAW3ERV8</accession>
<dbReference type="AlphaFoldDB" id="A0AAW3ERV8"/>
<proteinExistence type="predicted"/>
<comment type="caution">
    <text evidence="2">The sequence shown here is derived from an EMBL/GenBank/DDBJ whole genome shotgun (WGS) entry which is preliminary data.</text>
</comment>